<dbReference type="STRING" id="546991.N1J9N1"/>
<dbReference type="SUPFAM" id="SSF55729">
    <property type="entry name" value="Acyl-CoA N-acyltransferases (Nat)"/>
    <property type="match status" value="1"/>
</dbReference>
<dbReference type="EC" id="2.3.2.8" evidence="2"/>
<keyword evidence="4" id="KW-0012">Acyltransferase</keyword>
<dbReference type="FunCoup" id="N1J9N1">
    <property type="interactions" value="592"/>
</dbReference>
<accession>N1J9N1</accession>
<proteinExistence type="inferred from homology"/>
<reference evidence="8 9" key="1">
    <citation type="journal article" date="2010" name="Science">
        <title>Genome expansion and gene loss in powdery mildew fungi reveal tradeoffs in extreme parasitism.</title>
        <authorList>
            <person name="Spanu P.D."/>
            <person name="Abbott J.C."/>
            <person name="Amselem J."/>
            <person name="Burgis T.A."/>
            <person name="Soanes D.M."/>
            <person name="Stueber K."/>
            <person name="Ver Loren van Themaat E."/>
            <person name="Brown J.K.M."/>
            <person name="Butcher S.A."/>
            <person name="Gurr S.J."/>
            <person name="Lebrun M.-H."/>
            <person name="Ridout C.J."/>
            <person name="Schulze-Lefert P."/>
            <person name="Talbot N.J."/>
            <person name="Ahmadinejad N."/>
            <person name="Ametz C."/>
            <person name="Barton G.R."/>
            <person name="Benjdia M."/>
            <person name="Bidzinski P."/>
            <person name="Bindschedler L.V."/>
            <person name="Both M."/>
            <person name="Brewer M.T."/>
            <person name="Cadle-Davidson L."/>
            <person name="Cadle-Davidson M.M."/>
            <person name="Collemare J."/>
            <person name="Cramer R."/>
            <person name="Frenkel O."/>
            <person name="Godfrey D."/>
            <person name="Harriman J."/>
            <person name="Hoede C."/>
            <person name="King B.C."/>
            <person name="Klages S."/>
            <person name="Kleemann J."/>
            <person name="Knoll D."/>
            <person name="Koti P.S."/>
            <person name="Kreplak J."/>
            <person name="Lopez-Ruiz F.J."/>
            <person name="Lu X."/>
            <person name="Maekawa T."/>
            <person name="Mahanil S."/>
            <person name="Micali C."/>
            <person name="Milgroom M.G."/>
            <person name="Montana G."/>
            <person name="Noir S."/>
            <person name="O'Connell R.J."/>
            <person name="Oberhaensli S."/>
            <person name="Parlange F."/>
            <person name="Pedersen C."/>
            <person name="Quesneville H."/>
            <person name="Reinhardt R."/>
            <person name="Rott M."/>
            <person name="Sacristan S."/>
            <person name="Schmidt S.M."/>
            <person name="Schoen M."/>
            <person name="Skamnioti P."/>
            <person name="Sommer H."/>
            <person name="Stephens A."/>
            <person name="Takahara H."/>
            <person name="Thordal-Christensen H."/>
            <person name="Vigouroux M."/>
            <person name="Wessling R."/>
            <person name="Wicker T."/>
            <person name="Panstruga R."/>
        </authorList>
    </citation>
    <scope>NUCLEOTIDE SEQUENCE [LARGE SCALE GENOMIC DNA]</scope>
    <source>
        <strain evidence="8">DH14</strain>
    </source>
</reference>
<feature type="region of interest" description="Disordered" evidence="5">
    <location>
        <begin position="305"/>
        <end position="338"/>
    </location>
</feature>
<evidence type="ECO:0000256" key="5">
    <source>
        <dbReference type="SAM" id="MobiDB-lite"/>
    </source>
</evidence>
<name>N1J9N1_BLUG1</name>
<feature type="domain" description="N-end rule aminoacyl transferase C-terminal" evidence="7">
    <location>
        <begin position="137"/>
        <end position="272"/>
    </location>
</feature>
<dbReference type="Pfam" id="PF04377">
    <property type="entry name" value="ATE_C"/>
    <property type="match status" value="1"/>
</dbReference>
<feature type="compositionally biased region" description="Polar residues" evidence="5">
    <location>
        <begin position="310"/>
        <end position="330"/>
    </location>
</feature>
<dbReference type="PANTHER" id="PTHR21367:SF1">
    <property type="entry name" value="ARGINYL-TRNA--PROTEIN TRANSFERASE 1"/>
    <property type="match status" value="1"/>
</dbReference>
<evidence type="ECO:0000256" key="1">
    <source>
        <dbReference type="ARBA" id="ARBA00009991"/>
    </source>
</evidence>
<comment type="caution">
    <text evidence="8">The sequence shown here is derived from an EMBL/GenBank/DDBJ whole genome shotgun (WGS) entry which is preliminary data.</text>
</comment>
<dbReference type="eggNOG" id="KOG1193">
    <property type="taxonomic scope" value="Eukaryota"/>
</dbReference>
<feature type="domain" description="N-end aminoacyl transferase N-terminal" evidence="6">
    <location>
        <begin position="11"/>
        <end position="65"/>
    </location>
</feature>
<dbReference type="EMBL" id="CAUH01003460">
    <property type="protein sequence ID" value="CCU77240.1"/>
    <property type="molecule type" value="Genomic_DNA"/>
</dbReference>
<dbReference type="OrthoDB" id="74183at2759"/>
<keyword evidence="3 8" id="KW-0808">Transferase</keyword>
<keyword evidence="9" id="KW-1185">Reference proteome</keyword>
<comment type="similarity">
    <text evidence="1">Belongs to the R-transferase family.</text>
</comment>
<organism evidence="8 9">
    <name type="scientific">Blumeria graminis f. sp. hordei (strain DH14)</name>
    <name type="common">Barley powdery mildew</name>
    <name type="synonym">Oidium monilioides f. sp. hordei</name>
    <dbReference type="NCBI Taxonomy" id="546991"/>
    <lineage>
        <taxon>Eukaryota</taxon>
        <taxon>Fungi</taxon>
        <taxon>Dikarya</taxon>
        <taxon>Ascomycota</taxon>
        <taxon>Pezizomycotina</taxon>
        <taxon>Leotiomycetes</taxon>
        <taxon>Erysiphales</taxon>
        <taxon>Erysiphaceae</taxon>
        <taxon>Blumeria</taxon>
        <taxon>Blumeria hordei</taxon>
    </lineage>
</organism>
<dbReference type="InterPro" id="IPR016181">
    <property type="entry name" value="Acyl_CoA_acyltransferase"/>
</dbReference>
<dbReference type="GO" id="GO:0005737">
    <property type="term" value="C:cytoplasm"/>
    <property type="evidence" value="ECO:0007669"/>
    <property type="project" value="TreeGrafter"/>
</dbReference>
<dbReference type="InterPro" id="IPR030700">
    <property type="entry name" value="N-end_Aminoacyl_Trfase"/>
</dbReference>
<dbReference type="Proteomes" id="UP000015441">
    <property type="component" value="Unassembled WGS sequence"/>
</dbReference>
<evidence type="ECO:0000256" key="2">
    <source>
        <dbReference type="ARBA" id="ARBA00012025"/>
    </source>
</evidence>
<dbReference type="GO" id="GO:0004057">
    <property type="term" value="F:arginyl-tRNA--protein transferase activity"/>
    <property type="evidence" value="ECO:0007669"/>
    <property type="project" value="UniProtKB-EC"/>
</dbReference>
<dbReference type="AlphaFoldDB" id="N1J9N1"/>
<evidence type="ECO:0000256" key="3">
    <source>
        <dbReference type="ARBA" id="ARBA00022679"/>
    </source>
</evidence>
<sequence length="420" mass="48114">MIRISRAYYANATDLSVELYQKLIDRGWRRSGKILYKPDLRASCCPQYTIRLDSSAFRPSKDQRQTLNRFNNFIIGQTYRTAAARLYPKTREQAQRRKQEFDLIERIHESEQGLLNIPPELAHSFKVTLETDDFTEEKFELYENYQSVVHHDPKSEISRISFKRFLCDSPLRTRAVSKTENQDLLGSYHQCYRIDGKLIAMGVLDLLPHAVSAVYFMYHESVNDFGFGKLGAMREIAMAKELGYRWWYAGFYIHTCKKMRYKGDYSPQYILDPESYLWYLFAKDIKHQLDTSKCLGFSKEKSEISELSSNAMSPSSPGGSTEQEGSTADNRTSDSDEDLDLDVPVFALGMPGILTRDELLSQVDLDEVIIEVDNLRTKASCLIGWQKSNINSNLSVKGFIAGLVATVGPDMLSKIVIKLR</sequence>
<evidence type="ECO:0000256" key="4">
    <source>
        <dbReference type="ARBA" id="ARBA00023315"/>
    </source>
</evidence>
<dbReference type="InParanoid" id="N1J9N1"/>
<evidence type="ECO:0000313" key="8">
    <source>
        <dbReference type="EMBL" id="CCU77240.1"/>
    </source>
</evidence>
<dbReference type="Pfam" id="PF04376">
    <property type="entry name" value="ATE_N"/>
    <property type="match status" value="1"/>
</dbReference>
<evidence type="ECO:0000259" key="7">
    <source>
        <dbReference type="Pfam" id="PF04377"/>
    </source>
</evidence>
<dbReference type="InterPro" id="IPR007472">
    <property type="entry name" value="N-end_Aminoacyl_Trfase_C"/>
</dbReference>
<dbReference type="HOGENOM" id="CLU_020349_0_1_1"/>
<dbReference type="InterPro" id="IPR007471">
    <property type="entry name" value="N-end_Aminoacyl_Trfase_N"/>
</dbReference>
<gene>
    <name evidence="8" type="ORF">BGHDH14_bgh06434</name>
</gene>
<protein>
    <recommendedName>
        <fullName evidence="2">arginyltransferase</fullName>
        <ecNumber evidence="2">2.3.2.8</ecNumber>
    </recommendedName>
</protein>
<evidence type="ECO:0000259" key="6">
    <source>
        <dbReference type="Pfam" id="PF04376"/>
    </source>
</evidence>
<evidence type="ECO:0000313" key="9">
    <source>
        <dbReference type="Proteomes" id="UP000015441"/>
    </source>
</evidence>
<dbReference type="PANTHER" id="PTHR21367">
    <property type="entry name" value="ARGININE-TRNA-PROTEIN TRANSFERASE 1"/>
    <property type="match status" value="1"/>
</dbReference>